<name>T5KE31_MICMQ</name>
<gene>
    <name evidence="6" type="ORF">L687_00560</name>
</gene>
<dbReference type="EMBL" id="ATAO01000112">
    <property type="protein sequence ID" value="EQM81883.1"/>
    <property type="molecule type" value="Genomic_DNA"/>
</dbReference>
<comment type="caution">
    <text evidence="6">The sequence shown here is derived from an EMBL/GenBank/DDBJ whole genome shotgun (WGS) entry which is preliminary data.</text>
</comment>
<dbReference type="PRINTS" id="PR00455">
    <property type="entry name" value="HTHTETR"/>
</dbReference>
<accession>T5KE31</accession>
<protein>
    <recommendedName>
        <fullName evidence="5">HTH tetR-type domain-containing protein</fullName>
    </recommendedName>
</protein>
<dbReference type="GO" id="GO:0003700">
    <property type="term" value="F:DNA-binding transcription factor activity"/>
    <property type="evidence" value="ECO:0007669"/>
    <property type="project" value="TreeGrafter"/>
</dbReference>
<keyword evidence="3" id="KW-0804">Transcription</keyword>
<dbReference type="PROSITE" id="PS01081">
    <property type="entry name" value="HTH_TETR_1"/>
    <property type="match status" value="1"/>
</dbReference>
<evidence type="ECO:0000256" key="4">
    <source>
        <dbReference type="PROSITE-ProRule" id="PRU00335"/>
    </source>
</evidence>
<dbReference type="SUPFAM" id="SSF46689">
    <property type="entry name" value="Homeodomain-like"/>
    <property type="match status" value="1"/>
</dbReference>
<dbReference type="Pfam" id="PF00440">
    <property type="entry name" value="TetR_N"/>
    <property type="match status" value="1"/>
</dbReference>
<dbReference type="Proteomes" id="UP000016033">
    <property type="component" value="Unassembled WGS sequence"/>
</dbReference>
<proteinExistence type="predicted"/>
<keyword evidence="2 4" id="KW-0238">DNA-binding</keyword>
<dbReference type="PANTHER" id="PTHR30055:SF234">
    <property type="entry name" value="HTH-TYPE TRANSCRIPTIONAL REGULATOR BETI"/>
    <property type="match status" value="1"/>
</dbReference>
<organism evidence="6 7">
    <name type="scientific">Microbacterium maritypicum MF109</name>
    <dbReference type="NCBI Taxonomy" id="1333857"/>
    <lineage>
        <taxon>Bacteria</taxon>
        <taxon>Bacillati</taxon>
        <taxon>Actinomycetota</taxon>
        <taxon>Actinomycetes</taxon>
        <taxon>Micrococcales</taxon>
        <taxon>Microbacteriaceae</taxon>
        <taxon>Microbacterium</taxon>
    </lineage>
</organism>
<evidence type="ECO:0000256" key="1">
    <source>
        <dbReference type="ARBA" id="ARBA00023015"/>
    </source>
</evidence>
<dbReference type="InterPro" id="IPR050109">
    <property type="entry name" value="HTH-type_TetR-like_transc_reg"/>
</dbReference>
<dbReference type="RefSeq" id="WP_021199036.1">
    <property type="nucleotide sequence ID" value="NZ_ATAO01000112.1"/>
</dbReference>
<dbReference type="InterPro" id="IPR023772">
    <property type="entry name" value="DNA-bd_HTH_TetR-type_CS"/>
</dbReference>
<sequence>MSESADSLREQRKRDTSRALTDAARRLTTERGFAGFTIEELCAEVGVSRRTFFNYFESKENAVFGFATIDSRQEALEEEFAARRGDLIDDFIQLTISRFELFNPVEDAPAMFAVIEQEPRLLKAAFEQIAKNERRDVGLILRRTVDAEGSDQTDDTADAELRAEVVVHTVGALVRMSMDQLLHHQSIESFADLITRRLDLARSLYAPSQKAH</sequence>
<evidence type="ECO:0000259" key="5">
    <source>
        <dbReference type="PROSITE" id="PS50977"/>
    </source>
</evidence>
<feature type="DNA-binding region" description="H-T-H motif" evidence="4">
    <location>
        <begin position="37"/>
        <end position="56"/>
    </location>
</feature>
<dbReference type="InterPro" id="IPR009057">
    <property type="entry name" value="Homeodomain-like_sf"/>
</dbReference>
<dbReference type="Gene3D" id="1.10.357.10">
    <property type="entry name" value="Tetracycline Repressor, domain 2"/>
    <property type="match status" value="1"/>
</dbReference>
<evidence type="ECO:0000313" key="7">
    <source>
        <dbReference type="Proteomes" id="UP000016033"/>
    </source>
</evidence>
<evidence type="ECO:0000313" key="6">
    <source>
        <dbReference type="EMBL" id="EQM81883.1"/>
    </source>
</evidence>
<dbReference type="InterPro" id="IPR001647">
    <property type="entry name" value="HTH_TetR"/>
</dbReference>
<dbReference type="GO" id="GO:0000976">
    <property type="term" value="F:transcription cis-regulatory region binding"/>
    <property type="evidence" value="ECO:0007669"/>
    <property type="project" value="TreeGrafter"/>
</dbReference>
<dbReference type="PATRIC" id="fig|1333857.3.peg.1065"/>
<evidence type="ECO:0000256" key="2">
    <source>
        <dbReference type="ARBA" id="ARBA00023125"/>
    </source>
</evidence>
<dbReference type="PANTHER" id="PTHR30055">
    <property type="entry name" value="HTH-TYPE TRANSCRIPTIONAL REGULATOR RUTR"/>
    <property type="match status" value="1"/>
</dbReference>
<dbReference type="AlphaFoldDB" id="T5KE31"/>
<reference evidence="6 7" key="1">
    <citation type="journal article" date="2013" name="Genome Announc.">
        <title>Whole-genome sequences of five oyster-associated bacteria show potential for crude oil hydrocarbon degradation.</title>
        <authorList>
            <person name="Chauhan A."/>
            <person name="Green S."/>
            <person name="Pathak A."/>
            <person name="Thomas J."/>
            <person name="Venkatramanan R."/>
        </authorList>
    </citation>
    <scope>NUCLEOTIDE SEQUENCE [LARGE SCALE GENOMIC DNA]</scope>
    <source>
        <strain evidence="6 7">MF109</strain>
    </source>
</reference>
<keyword evidence="1" id="KW-0805">Transcription regulation</keyword>
<dbReference type="PROSITE" id="PS50977">
    <property type="entry name" value="HTH_TETR_2"/>
    <property type="match status" value="1"/>
</dbReference>
<feature type="domain" description="HTH tetR-type" evidence="5">
    <location>
        <begin position="14"/>
        <end position="74"/>
    </location>
</feature>
<evidence type="ECO:0000256" key="3">
    <source>
        <dbReference type="ARBA" id="ARBA00023163"/>
    </source>
</evidence>